<dbReference type="EMBL" id="MU795260">
    <property type="protein sequence ID" value="KAJ3807956.1"/>
    <property type="molecule type" value="Genomic_DNA"/>
</dbReference>
<evidence type="ECO:0000313" key="1">
    <source>
        <dbReference type="EMBL" id="KAJ3807956.1"/>
    </source>
</evidence>
<proteinExistence type="predicted"/>
<reference evidence="1" key="1">
    <citation type="submission" date="2022-09" db="EMBL/GenBank/DDBJ databases">
        <title>A Global Phylogenomic Analysis of the Shiitake Genus Lentinula.</title>
        <authorList>
            <consortium name="DOE Joint Genome Institute"/>
            <person name="Sierra-Patev S."/>
            <person name="Min B."/>
            <person name="Naranjo-Ortiz M."/>
            <person name="Looney B."/>
            <person name="Konkel Z."/>
            <person name="Slot J.C."/>
            <person name="Sakamoto Y."/>
            <person name="Steenwyk J.L."/>
            <person name="Rokas A."/>
            <person name="Carro J."/>
            <person name="Camarero S."/>
            <person name="Ferreira P."/>
            <person name="Molpeceres G."/>
            <person name="Ruiz-Duenas F.J."/>
            <person name="Serrano A."/>
            <person name="Henrissat B."/>
            <person name="Drula E."/>
            <person name="Hughes K.W."/>
            <person name="Mata J.L."/>
            <person name="Ishikawa N.K."/>
            <person name="Vargas-Isla R."/>
            <person name="Ushijima S."/>
            <person name="Smith C.A."/>
            <person name="Ahrendt S."/>
            <person name="Andreopoulos W."/>
            <person name="He G."/>
            <person name="Labutti K."/>
            <person name="Lipzen A."/>
            <person name="Ng V."/>
            <person name="Riley R."/>
            <person name="Sandor L."/>
            <person name="Barry K."/>
            <person name="Martinez A.T."/>
            <person name="Xiao Y."/>
            <person name="Gibbons J.G."/>
            <person name="Terashima K."/>
            <person name="Grigoriev I.V."/>
            <person name="Hibbett D.S."/>
        </authorList>
    </citation>
    <scope>NUCLEOTIDE SEQUENCE</scope>
    <source>
        <strain evidence="1">TMI1499</strain>
    </source>
</reference>
<protein>
    <submittedName>
        <fullName evidence="1">Uncharacterized protein</fullName>
    </submittedName>
</protein>
<name>A0ACC1TT71_9AGAR</name>
<evidence type="ECO:0000313" key="2">
    <source>
        <dbReference type="Proteomes" id="UP001163835"/>
    </source>
</evidence>
<keyword evidence="2" id="KW-1185">Reference proteome</keyword>
<dbReference type="Proteomes" id="UP001163835">
    <property type="component" value="Unassembled WGS sequence"/>
</dbReference>
<sequence length="324" mass="36168">MSFPVLHTVDSSQLRMLTLWKLALKGAENVIPHLTSTSQQRISLSLAPQSTTAKIVLYLITLVAALAVCAAPHTLSKRDLGDYLNPYVKNLQTRGAGLFGAKNTEGEMIELQPLRTCKLEIRSLSYFDKKTVDTSFVEHLVLKAAQERNLFEGAHVEFVPEWKYSSEQCPSEPIVLNVNPVDVKQGVKCASDLSVELGRANPRNHYVVYALDGSTHKNVKILSEGNPLMGNTVSVYSPRCTMYTNVAVFFASSRTSMCQGKTEQKNVEGEDKIRATKSGVRDTRYENDAWSLKTQRVKEQGKKRSKKKWKPAMAGSTMLSRRRV</sequence>
<accession>A0ACC1TT71</accession>
<comment type="caution">
    <text evidence="1">The sequence shown here is derived from an EMBL/GenBank/DDBJ whole genome shotgun (WGS) entry which is preliminary data.</text>
</comment>
<gene>
    <name evidence="1" type="ORF">F5876DRAFT_67688</name>
</gene>
<organism evidence="1 2">
    <name type="scientific">Lentinula aff. lateritia</name>
    <dbReference type="NCBI Taxonomy" id="2804960"/>
    <lineage>
        <taxon>Eukaryota</taxon>
        <taxon>Fungi</taxon>
        <taxon>Dikarya</taxon>
        <taxon>Basidiomycota</taxon>
        <taxon>Agaricomycotina</taxon>
        <taxon>Agaricomycetes</taxon>
        <taxon>Agaricomycetidae</taxon>
        <taxon>Agaricales</taxon>
        <taxon>Marasmiineae</taxon>
        <taxon>Omphalotaceae</taxon>
        <taxon>Lentinula</taxon>
    </lineage>
</organism>